<evidence type="ECO:0000256" key="4">
    <source>
        <dbReference type="ARBA" id="ARBA00022989"/>
    </source>
</evidence>
<evidence type="ECO:0000313" key="8">
    <source>
        <dbReference type="Proteomes" id="UP000479241"/>
    </source>
</evidence>
<feature type="transmembrane region" description="Helical" evidence="6">
    <location>
        <begin position="31"/>
        <end position="48"/>
    </location>
</feature>
<feature type="transmembrane region" description="Helical" evidence="6">
    <location>
        <begin position="270"/>
        <end position="291"/>
    </location>
</feature>
<dbReference type="PANTHER" id="PTHR43370">
    <property type="entry name" value="SUGAR ABC TRANSPORTER INTEGRAL MEMBRANE PROTEIN-RELATED"/>
    <property type="match status" value="1"/>
</dbReference>
<accession>A0A6L9W300</accession>
<feature type="transmembrane region" description="Helical" evidence="6">
    <location>
        <begin position="303"/>
        <end position="327"/>
    </location>
</feature>
<keyword evidence="2" id="KW-1003">Cell membrane</keyword>
<keyword evidence="3 6" id="KW-0812">Transmembrane</keyword>
<sequence>MSTATSAPPAPGANRGPLTELFLGGGRSRRIAWLFVGLMLLMSAVRIISGEQALTSSSTFAAALLLAVPIGLAALGGLFAERAGVVNIGLEGMMILGTWGAGWAGYQWGWGAAIIGGAVFGAVGGLLHAVATVTFGVDHVVSGVAINILAEGVVRFLSELLYAGGTEGGGVTQSPALASRPPSFSLPVLSSGPDLLGDVERAHWFLVSDVAGLLRGLTSGVGVLTLLAVLLVPASYLLLWRTAFGLRLRSCGENPAAADTLGVPVYRLKYIAVIISGALAGLGGVALVFVANIYREGQTGGRGFIGLAALIFGNWRPGGLAAGAGLFGFADGLQLRSRGAVVALLLLIAILLLAVAFYQVGRRRLVQAVLAVVFAAASLVAYLTIEELPEGIVSFTPHLITLLVLSLAAQRLRMPKADGLVYRRGDH</sequence>
<evidence type="ECO:0000256" key="5">
    <source>
        <dbReference type="ARBA" id="ARBA00023136"/>
    </source>
</evidence>
<dbReference type="PANTHER" id="PTHR43370:SF1">
    <property type="entry name" value="GUANOSINE ABC TRANSPORTER PERMEASE PROTEIN NUPQ"/>
    <property type="match status" value="1"/>
</dbReference>
<dbReference type="CDD" id="cd06580">
    <property type="entry name" value="TM_PBP1_transp_TpRbsC_like"/>
    <property type="match status" value="1"/>
</dbReference>
<dbReference type="InterPro" id="IPR001851">
    <property type="entry name" value="ABC_transp_permease"/>
</dbReference>
<dbReference type="AlphaFoldDB" id="A0A6L9W300"/>
<gene>
    <name evidence="7" type="ORF">GCU60_10260</name>
</gene>
<feature type="transmembrane region" description="Helical" evidence="6">
    <location>
        <begin position="365"/>
        <end position="385"/>
    </location>
</feature>
<feature type="transmembrane region" description="Helical" evidence="6">
    <location>
        <begin position="339"/>
        <end position="358"/>
    </location>
</feature>
<dbReference type="RefSeq" id="WP_163204841.1">
    <property type="nucleotide sequence ID" value="NZ_JAAGWG010000013.1"/>
</dbReference>
<feature type="transmembrane region" description="Helical" evidence="6">
    <location>
        <begin position="86"/>
        <end position="106"/>
    </location>
</feature>
<feature type="transmembrane region" description="Helical" evidence="6">
    <location>
        <begin position="112"/>
        <end position="137"/>
    </location>
</feature>
<feature type="transmembrane region" description="Helical" evidence="6">
    <location>
        <begin position="60"/>
        <end position="79"/>
    </location>
</feature>
<protein>
    <submittedName>
        <fullName evidence="7">ABC transporter permease</fullName>
    </submittedName>
</protein>
<reference evidence="7 8" key="1">
    <citation type="submission" date="2019-12" db="EMBL/GenBank/DDBJ databases">
        <title>the WGS of Blastococcus saxobsidens 67B17.</title>
        <authorList>
            <person name="Jiang Z."/>
        </authorList>
    </citation>
    <scope>NUCLEOTIDE SEQUENCE [LARGE SCALE GENOMIC DNA]</scope>
    <source>
        <strain evidence="7 8">67B17</strain>
    </source>
</reference>
<feature type="transmembrane region" description="Helical" evidence="6">
    <location>
        <begin position="221"/>
        <end position="240"/>
    </location>
</feature>
<feature type="transmembrane region" description="Helical" evidence="6">
    <location>
        <begin position="391"/>
        <end position="409"/>
    </location>
</feature>
<organism evidence="7 8">
    <name type="scientific">Blastococcus saxobsidens</name>
    <dbReference type="NCBI Taxonomy" id="138336"/>
    <lineage>
        <taxon>Bacteria</taxon>
        <taxon>Bacillati</taxon>
        <taxon>Actinomycetota</taxon>
        <taxon>Actinomycetes</taxon>
        <taxon>Geodermatophilales</taxon>
        <taxon>Geodermatophilaceae</taxon>
        <taxon>Blastococcus</taxon>
    </lineage>
</organism>
<dbReference type="GO" id="GO:0005886">
    <property type="term" value="C:plasma membrane"/>
    <property type="evidence" value="ECO:0007669"/>
    <property type="project" value="UniProtKB-SubCell"/>
</dbReference>
<dbReference type="Proteomes" id="UP000479241">
    <property type="component" value="Unassembled WGS sequence"/>
</dbReference>
<dbReference type="GO" id="GO:0022857">
    <property type="term" value="F:transmembrane transporter activity"/>
    <property type="evidence" value="ECO:0007669"/>
    <property type="project" value="InterPro"/>
</dbReference>
<evidence type="ECO:0000256" key="6">
    <source>
        <dbReference type="SAM" id="Phobius"/>
    </source>
</evidence>
<proteinExistence type="predicted"/>
<evidence type="ECO:0000313" key="7">
    <source>
        <dbReference type="EMBL" id="NEK86139.1"/>
    </source>
</evidence>
<dbReference type="Pfam" id="PF02653">
    <property type="entry name" value="BPD_transp_2"/>
    <property type="match status" value="1"/>
</dbReference>
<name>A0A6L9W300_9ACTN</name>
<evidence type="ECO:0000256" key="3">
    <source>
        <dbReference type="ARBA" id="ARBA00022692"/>
    </source>
</evidence>
<comment type="caution">
    <text evidence="7">The sequence shown here is derived from an EMBL/GenBank/DDBJ whole genome shotgun (WGS) entry which is preliminary data.</text>
</comment>
<keyword evidence="4 6" id="KW-1133">Transmembrane helix</keyword>
<evidence type="ECO:0000256" key="1">
    <source>
        <dbReference type="ARBA" id="ARBA00004651"/>
    </source>
</evidence>
<keyword evidence="5 6" id="KW-0472">Membrane</keyword>
<dbReference type="EMBL" id="JAAGWG010000013">
    <property type="protein sequence ID" value="NEK86139.1"/>
    <property type="molecule type" value="Genomic_DNA"/>
</dbReference>
<evidence type="ECO:0000256" key="2">
    <source>
        <dbReference type="ARBA" id="ARBA00022475"/>
    </source>
</evidence>
<comment type="subcellular location">
    <subcellularLocation>
        <location evidence="1">Cell membrane</location>
        <topology evidence="1">Multi-pass membrane protein</topology>
    </subcellularLocation>
</comment>